<dbReference type="InterPro" id="IPR013096">
    <property type="entry name" value="Cupin_2"/>
</dbReference>
<dbReference type="Pfam" id="PF07883">
    <property type="entry name" value="Cupin_2"/>
    <property type="match status" value="1"/>
</dbReference>
<evidence type="ECO:0000313" key="2">
    <source>
        <dbReference type="EMBL" id="SDI37336.1"/>
    </source>
</evidence>
<dbReference type="SUPFAM" id="SSF51182">
    <property type="entry name" value="RmlC-like cupins"/>
    <property type="match status" value="1"/>
</dbReference>
<dbReference type="InterPro" id="IPR014710">
    <property type="entry name" value="RmlC-like_jellyroll"/>
</dbReference>
<dbReference type="STRING" id="83767.SAMN05660652_03321"/>
<sequence length="111" mass="11835">MKVIKAGEGSVYDAPNHFNMWGIRKFGPPDGAKAVNVSISEFMPNGGATLTASDKERIYCVIRGCISVAEENGVEHVLDADDMIYIPPGEKRAVSVNGNVAARVLVIVANC</sequence>
<name>A0A1G8K1I1_9RHOO</name>
<dbReference type="Gene3D" id="2.60.120.10">
    <property type="entry name" value="Jelly Rolls"/>
    <property type="match status" value="1"/>
</dbReference>
<dbReference type="AlphaFoldDB" id="A0A1G8K1I1"/>
<proteinExistence type="predicted"/>
<keyword evidence="3" id="KW-1185">Reference proteome</keyword>
<dbReference type="Proteomes" id="UP000198607">
    <property type="component" value="Unassembled WGS sequence"/>
</dbReference>
<organism evidence="2 3">
    <name type="scientific">Propionivibrio dicarboxylicus</name>
    <dbReference type="NCBI Taxonomy" id="83767"/>
    <lineage>
        <taxon>Bacteria</taxon>
        <taxon>Pseudomonadati</taxon>
        <taxon>Pseudomonadota</taxon>
        <taxon>Betaproteobacteria</taxon>
        <taxon>Rhodocyclales</taxon>
        <taxon>Rhodocyclaceae</taxon>
        <taxon>Propionivibrio</taxon>
    </lineage>
</organism>
<dbReference type="EMBL" id="FNCY01000017">
    <property type="protein sequence ID" value="SDI37336.1"/>
    <property type="molecule type" value="Genomic_DNA"/>
</dbReference>
<evidence type="ECO:0000259" key="1">
    <source>
        <dbReference type="Pfam" id="PF07883"/>
    </source>
</evidence>
<feature type="domain" description="Cupin type-2" evidence="1">
    <location>
        <begin position="41"/>
        <end position="108"/>
    </location>
</feature>
<gene>
    <name evidence="2" type="ORF">SAMN05660652_03321</name>
</gene>
<accession>A0A1G8K1I1</accession>
<protein>
    <submittedName>
        <fullName evidence="2">Cupin domain-containing protein</fullName>
    </submittedName>
</protein>
<dbReference type="InterPro" id="IPR011051">
    <property type="entry name" value="RmlC_Cupin_sf"/>
</dbReference>
<dbReference type="RefSeq" id="WP_091939192.1">
    <property type="nucleotide sequence ID" value="NZ_FNCY01000017.1"/>
</dbReference>
<reference evidence="2 3" key="1">
    <citation type="submission" date="2016-10" db="EMBL/GenBank/DDBJ databases">
        <authorList>
            <person name="de Groot N.N."/>
        </authorList>
    </citation>
    <scope>NUCLEOTIDE SEQUENCE [LARGE SCALE GENOMIC DNA]</scope>
    <source>
        <strain evidence="2 3">DSM 5885</strain>
    </source>
</reference>
<evidence type="ECO:0000313" key="3">
    <source>
        <dbReference type="Proteomes" id="UP000198607"/>
    </source>
</evidence>